<dbReference type="InterPro" id="IPR011050">
    <property type="entry name" value="Pectin_lyase_fold/virulence"/>
</dbReference>
<comment type="catalytic activity">
    <reaction evidence="1">
        <text>Hydrolysis of terminal, non-reducing alpha-D-galactose residues in alpha-D-galactosides, including galactose oligosaccharides, galactomannans and galactolipids.</text>
        <dbReference type="EC" id="3.2.1.22"/>
    </reaction>
</comment>
<evidence type="ECO:0000313" key="8">
    <source>
        <dbReference type="Proteomes" id="UP000078486"/>
    </source>
</evidence>
<dbReference type="Proteomes" id="UP000078486">
    <property type="component" value="Unassembled WGS sequence"/>
</dbReference>
<keyword evidence="3" id="KW-0677">Repeat</keyword>
<name>A0A178ILQ8_9BACT</name>
<gene>
    <name evidence="7" type="ORF">AW736_06710</name>
</gene>
<dbReference type="EMBL" id="LRRQ01000051">
    <property type="protein sequence ID" value="OAM90698.1"/>
    <property type="molecule type" value="Genomic_DNA"/>
</dbReference>
<evidence type="ECO:0000256" key="5">
    <source>
        <dbReference type="ARBA" id="ARBA00023295"/>
    </source>
</evidence>
<feature type="non-terminal residue" evidence="7">
    <location>
        <position position="589"/>
    </location>
</feature>
<dbReference type="AlphaFoldDB" id="A0A178ILQ8"/>
<dbReference type="STRING" id="1184151.AW736_06710"/>
<dbReference type="OrthoDB" id="9807299at2"/>
<evidence type="ECO:0000256" key="3">
    <source>
        <dbReference type="ARBA" id="ARBA00022737"/>
    </source>
</evidence>
<evidence type="ECO:0000256" key="1">
    <source>
        <dbReference type="ARBA" id="ARBA00001255"/>
    </source>
</evidence>
<dbReference type="GO" id="GO:0004557">
    <property type="term" value="F:alpha-galactosidase activity"/>
    <property type="evidence" value="ECO:0007669"/>
    <property type="project" value="UniProtKB-EC"/>
</dbReference>
<proteinExistence type="predicted"/>
<dbReference type="Gene3D" id="2.160.20.10">
    <property type="entry name" value="Single-stranded right-handed beta-helix, Pectin lyase-like"/>
    <property type="match status" value="3"/>
</dbReference>
<evidence type="ECO:0000259" key="6">
    <source>
        <dbReference type="Pfam" id="PF23764"/>
    </source>
</evidence>
<dbReference type="Pfam" id="PF23764">
    <property type="entry name" value="Beta-barrel_GLAA-B_II"/>
    <property type="match status" value="1"/>
</dbReference>
<protein>
    <recommendedName>
        <fullName evidence="6">GLAA-B beta-barrel domain-containing protein</fullName>
    </recommendedName>
</protein>
<accession>A0A178ILQ8</accession>
<comment type="caution">
    <text evidence="7">The sequence shown here is derived from an EMBL/GenBank/DDBJ whole genome shotgun (WGS) entry which is preliminary data.</text>
</comment>
<evidence type="ECO:0000256" key="4">
    <source>
        <dbReference type="ARBA" id="ARBA00022801"/>
    </source>
</evidence>
<keyword evidence="4" id="KW-0378">Hydrolase</keyword>
<reference evidence="7 8" key="1">
    <citation type="submission" date="2016-01" db="EMBL/GenBank/DDBJ databases">
        <title>High potential of lignocellulose degradation of a new Verrucomicrobia species.</title>
        <authorList>
            <person name="Wang Y."/>
            <person name="Shi Y."/>
            <person name="Qiu Z."/>
            <person name="Liu S."/>
            <person name="Yang H."/>
        </authorList>
    </citation>
    <scope>NUCLEOTIDE SEQUENCE [LARGE SCALE GENOMIC DNA]</scope>
    <source>
        <strain evidence="7 8">TSB47</strain>
    </source>
</reference>
<evidence type="ECO:0000313" key="7">
    <source>
        <dbReference type="EMBL" id="OAM90698.1"/>
    </source>
</evidence>
<feature type="domain" description="GLAA-B beta-barrel" evidence="6">
    <location>
        <begin position="341"/>
        <end position="407"/>
    </location>
</feature>
<dbReference type="SUPFAM" id="SSF51126">
    <property type="entry name" value="Pectin lyase-like"/>
    <property type="match status" value="1"/>
</dbReference>
<sequence>MFATVLTLTVPVVRAAEIAAADFGVRPGTKEDCTQAARAALRALMAAPDGGTLVFAPGEYHFYPEHARPLVRYVSNHDNSRAPRRFVFDLSGAKAVTIDGRGARFVMHGNVTPFLIEESETVRVRDIVIDWSPPLLYEGEVLAADARGFEVRVPADEPFEVDAGAFVIRADGERLPMDSWCEFAADGSGQAAGSGDTYGFRYHATQTGARTVRFDVTGGGALRRPPAVGNIVFLRCNLRAAPAFFLEKSKNVSLEAITVHHAPGMGLLAQRCEDVTLRRFSVVPSEKAGRQVSTNYDATHFVGCRGRVLIEDGEFRNMLDDAMNVHGVYLQVLRRMDDRRLLARMAHFQAQGFTVVEPGDRVRLVSQGTLMPAAEAVVTRVERRGPDGLLLAFDGPLAEKAEPLDALENISWTADVVFRRNRVSGNRARSILVSTQGRVVIEDNVFNATGSAIRVSGDARSWFESGPVADVLIKGNTFLNPMRCAYGQAAIDLDPEVETPPGAGFYHRNIRILENRFRLCDTGVLLARSVHGLEFSDNVIDYADDFPALNRQATAFELVHCRDARLERNRISGRAGAAVLTADPASAAA</sequence>
<organism evidence="7 8">
    <name type="scientific">Termitidicoccus mucosus</name>
    <dbReference type="NCBI Taxonomy" id="1184151"/>
    <lineage>
        <taxon>Bacteria</taxon>
        <taxon>Pseudomonadati</taxon>
        <taxon>Verrucomicrobiota</taxon>
        <taxon>Opitutia</taxon>
        <taxon>Opitutales</taxon>
        <taxon>Opitutaceae</taxon>
        <taxon>Termitidicoccus</taxon>
    </lineage>
</organism>
<keyword evidence="8" id="KW-1185">Reference proteome</keyword>
<dbReference type="RefSeq" id="WP_068769416.1">
    <property type="nucleotide sequence ID" value="NZ_KV441839.1"/>
</dbReference>
<dbReference type="InterPro" id="IPR056441">
    <property type="entry name" value="Beta-barrel_GLAA-B_II"/>
</dbReference>
<keyword evidence="5" id="KW-0326">Glycosidase</keyword>
<comment type="catalytic activity">
    <reaction evidence="2">
        <text>Hydrolysis of terminal, non-reducing branched (1-&gt;3)-alpha-D-galactosidic residues, producing free D-galactose.</text>
        <dbReference type="EC" id="3.2.1.n1"/>
    </reaction>
</comment>
<dbReference type="InterPro" id="IPR006626">
    <property type="entry name" value="PbH1"/>
</dbReference>
<dbReference type="SMART" id="SM00710">
    <property type="entry name" value="PbH1"/>
    <property type="match status" value="6"/>
</dbReference>
<dbReference type="InterPro" id="IPR012334">
    <property type="entry name" value="Pectin_lyas_fold"/>
</dbReference>
<evidence type="ECO:0000256" key="2">
    <source>
        <dbReference type="ARBA" id="ARBA00001271"/>
    </source>
</evidence>